<dbReference type="GO" id="GO:0016787">
    <property type="term" value="F:hydrolase activity"/>
    <property type="evidence" value="ECO:0007669"/>
    <property type="project" value="UniProtKB-KW"/>
</dbReference>
<sequence length="379" mass="40548">MTTCSSLEQECPTHDCRHQACHHPYSKRLNMIPGITASGGAQSVWKSIPNSTFPGTPPVVWNNALSGNGGDDVFVGGYTTTATPGVYQGYTAYSADGGDTWSELTPPLPNGYLLNTSINLTGTKYLGVFYTGVAGDVSKYYLTEDSGQTWGTAIDTGFSNGCSYCVEPSDPNRVYVTGPQVLRISTNGMATMPTANVVTITGTRSFRQVVADGKGNVYANIVFNGSPQRGEYIYSTNFGASWSAIQTLQVQGKTGTPIAHNFFYAGDYTGVDTWVGYAGSAPGDLTYAIYSHNMTTWFPINLNSAGSRGAAGPDGVVMMLGFPANTPMATRTVWPTWQYYKLPPNPPTILSYLAATTKYWIAGSSAGWYRTPLASINPP</sequence>
<dbReference type="KEGG" id="vg:56136108"/>
<evidence type="ECO:0000313" key="1">
    <source>
        <dbReference type="EMBL" id="QDH83633.1"/>
    </source>
</evidence>
<organism evidence="1 2">
    <name type="scientific">Achromobacter phage Motura</name>
    <dbReference type="NCBI Taxonomy" id="2591403"/>
    <lineage>
        <taxon>Viruses</taxon>
        <taxon>Duplodnaviria</taxon>
        <taxon>Heunggongvirae</taxon>
        <taxon>Uroviricota</taxon>
        <taxon>Caudoviricetes</taxon>
        <taxon>Moturavirus</taxon>
        <taxon>Moturavirus motura</taxon>
    </lineage>
</organism>
<protein>
    <submittedName>
        <fullName evidence="1">Beta-1,4-xyloglucan hydrolase</fullName>
    </submittedName>
</protein>
<keyword evidence="1" id="KW-0378">Hydrolase</keyword>
<dbReference type="InterPro" id="IPR015943">
    <property type="entry name" value="WD40/YVTN_repeat-like_dom_sf"/>
</dbReference>
<dbReference type="EMBL" id="MN094788">
    <property type="protein sequence ID" value="QDH83633.1"/>
    <property type="molecule type" value="Genomic_DNA"/>
</dbReference>
<evidence type="ECO:0000313" key="2">
    <source>
        <dbReference type="Proteomes" id="UP000320799"/>
    </source>
</evidence>
<accession>A0A514CT34</accession>
<reference evidence="1 2" key="1">
    <citation type="submission" date="2019-06" db="EMBL/GenBank/DDBJ databases">
        <authorList>
            <person name="Kincaid V.D."/>
            <person name="Fuller A."/>
            <person name="Hodges K."/>
            <person name="Bansal M."/>
            <person name="Essig J."/>
            <person name="Johnson A."/>
        </authorList>
    </citation>
    <scope>NUCLEOTIDE SEQUENCE [LARGE SCALE GENOMIC DNA]</scope>
</reference>
<dbReference type="GeneID" id="56136108"/>
<dbReference type="Gene3D" id="2.130.10.10">
    <property type="entry name" value="YVTN repeat-like/Quinoprotein amine dehydrogenase"/>
    <property type="match status" value="1"/>
</dbReference>
<dbReference type="CDD" id="cd15482">
    <property type="entry name" value="Sialidase_non-viral"/>
    <property type="match status" value="1"/>
</dbReference>
<keyword evidence="2" id="KW-1185">Reference proteome</keyword>
<dbReference type="SUPFAM" id="SSF50939">
    <property type="entry name" value="Sialidases"/>
    <property type="match status" value="1"/>
</dbReference>
<dbReference type="Proteomes" id="UP000320799">
    <property type="component" value="Segment"/>
</dbReference>
<dbReference type="RefSeq" id="YP_009903832.1">
    <property type="nucleotide sequence ID" value="NC_049849.1"/>
</dbReference>
<dbReference type="InterPro" id="IPR036278">
    <property type="entry name" value="Sialidase_sf"/>
</dbReference>
<name>A0A514CT34_9CAUD</name>
<proteinExistence type="predicted"/>